<sequence>MVREMKIYGADRDLSDVIKVGDQLLLYVTKYYAKMYGGKIVAIMEVESDWFQDNTPIFPAERARNRAIYVYRIRLRERELGVCDLRSILKELSFVEEKDQLAKYLRRVPANLGRPIPERDVKVIQECMKEEEFP</sequence>
<dbReference type="KEGG" id="sacd:HS1genome_0792"/>
<dbReference type="SUPFAM" id="SSF88697">
    <property type="entry name" value="PUA domain-like"/>
    <property type="match status" value="1"/>
</dbReference>
<dbReference type="PANTHER" id="PTHR39661">
    <property type="entry name" value="UPF0310 PROTEIN MJECL36"/>
    <property type="match status" value="1"/>
</dbReference>
<evidence type="ECO:0000259" key="1">
    <source>
        <dbReference type="Pfam" id="PF01878"/>
    </source>
</evidence>
<evidence type="ECO:0000313" key="2">
    <source>
        <dbReference type="EMBL" id="BBD72403.1"/>
    </source>
</evidence>
<dbReference type="EMBL" id="BMQS01000011">
    <property type="protein sequence ID" value="GGT97383.1"/>
    <property type="molecule type" value="Genomic_DNA"/>
</dbReference>
<dbReference type="AlphaFoldDB" id="A0A348B2K1"/>
<protein>
    <recommendedName>
        <fullName evidence="1">EVE domain-containing protein</fullName>
    </recommendedName>
</protein>
<evidence type="ECO:0000313" key="3">
    <source>
        <dbReference type="EMBL" id="GGT97383.1"/>
    </source>
</evidence>
<dbReference type="PANTHER" id="PTHR39661:SF1">
    <property type="entry name" value="UPF0310 PROTEIN MJECL36"/>
    <property type="match status" value="1"/>
</dbReference>
<organism evidence="2 4">
    <name type="scientific">Sulfodiicoccus acidiphilus</name>
    <dbReference type="NCBI Taxonomy" id="1670455"/>
    <lineage>
        <taxon>Archaea</taxon>
        <taxon>Thermoproteota</taxon>
        <taxon>Thermoprotei</taxon>
        <taxon>Sulfolobales</taxon>
        <taxon>Sulfolobaceae</taxon>
        <taxon>Sulfodiicoccus</taxon>
    </lineage>
</organism>
<dbReference type="InterPro" id="IPR002740">
    <property type="entry name" value="EVE_domain"/>
</dbReference>
<dbReference type="Pfam" id="PF01878">
    <property type="entry name" value="EVE"/>
    <property type="match status" value="1"/>
</dbReference>
<dbReference type="EMBL" id="AP018553">
    <property type="protein sequence ID" value="BBD72403.1"/>
    <property type="molecule type" value="Genomic_DNA"/>
</dbReference>
<gene>
    <name evidence="3" type="ORF">GCM10007116_13630</name>
    <name evidence="2" type="ORF">HS1genome_0792</name>
</gene>
<dbReference type="Proteomes" id="UP000616143">
    <property type="component" value="Unassembled WGS sequence"/>
</dbReference>
<dbReference type="InterPro" id="IPR015947">
    <property type="entry name" value="PUA-like_sf"/>
</dbReference>
<proteinExistence type="predicted"/>
<feature type="domain" description="EVE" evidence="1">
    <location>
        <begin position="14"/>
        <end position="126"/>
    </location>
</feature>
<reference evidence="3" key="1">
    <citation type="journal article" date="2014" name="Int. J. Syst. Evol. Microbiol.">
        <title>Complete genome sequence of Corynebacterium casei LMG S-19264T (=DSM 44701T), isolated from a smear-ripened cheese.</title>
        <authorList>
            <consortium name="US DOE Joint Genome Institute (JGI-PGF)"/>
            <person name="Walter F."/>
            <person name="Albersmeier A."/>
            <person name="Kalinowski J."/>
            <person name="Ruckert C."/>
        </authorList>
    </citation>
    <scope>NUCLEOTIDE SEQUENCE</scope>
    <source>
        <strain evidence="3">JCM 31740</strain>
    </source>
</reference>
<dbReference type="Gene3D" id="3.10.590.10">
    <property type="entry name" value="ph1033 like domains"/>
    <property type="match status" value="1"/>
</dbReference>
<reference evidence="3" key="4">
    <citation type="submission" date="2020-09" db="EMBL/GenBank/DDBJ databases">
        <authorList>
            <person name="Sun Q."/>
            <person name="Ohkuma M."/>
        </authorList>
    </citation>
    <scope>NUCLEOTIDE SEQUENCE</scope>
    <source>
        <strain evidence="3">JCM 31740</strain>
    </source>
</reference>
<reference evidence="2" key="3">
    <citation type="journal article" date="2019" name="BMC Res. Notes">
        <title>Complete genome sequence of the Sulfodiicoccus acidiphilus strain HS-1T, the first crenarchaeon that lacks polB3, isolated from an acidic hot spring in Ohwaku-dani, Hakone, Japan.</title>
        <authorList>
            <person name="Sakai H.D."/>
            <person name="Kurosawa N."/>
        </authorList>
    </citation>
    <scope>NUCLEOTIDE SEQUENCE</scope>
    <source>
        <strain evidence="2">HS-1</strain>
    </source>
</reference>
<dbReference type="Proteomes" id="UP000276741">
    <property type="component" value="Chromosome"/>
</dbReference>
<name>A0A348B2K1_9CREN</name>
<reference evidence="4" key="2">
    <citation type="submission" date="2018-04" db="EMBL/GenBank/DDBJ databases">
        <title>Complete genome sequence of Sulfodiicoccus acidiphilus strain HS-1.</title>
        <authorList>
            <person name="Sakai H.D."/>
            <person name="Kurosawa N."/>
        </authorList>
    </citation>
    <scope>NUCLEOTIDE SEQUENCE [LARGE SCALE GENOMIC DNA]</scope>
    <source>
        <strain evidence="4">HS-1</strain>
    </source>
</reference>
<accession>A0A348B2K1</accession>
<keyword evidence="4" id="KW-1185">Reference proteome</keyword>
<evidence type="ECO:0000313" key="4">
    <source>
        <dbReference type="Proteomes" id="UP000276741"/>
    </source>
</evidence>